<comment type="caution">
    <text evidence="1">The sequence shown here is derived from an EMBL/GenBank/DDBJ whole genome shotgun (WGS) entry which is preliminary data.</text>
</comment>
<dbReference type="Gene3D" id="3.30.428.10">
    <property type="entry name" value="HIT-like"/>
    <property type="match status" value="3"/>
</dbReference>
<sequence>MPRFEFRKDPINREWFVIAPQRSSRPNVAGGKEPLCPFCPGNEKNTPKEILRIGKGRSRQSGWEVRVVHNKFPFAPIHELIIHSPGHTESFFTYRLEQIKKIFHVYRQRSQAHEGKGQIVIFHNHGRAGAESLPHSHTQLAVVPPDVIVKTPTAGIEENVIRRTKHFIAFSPQASGWPGEVWIVPARRGRFFSTITDQEIADLSKLVPWVLKKLEKVTEIDFPFNFYIFQGSDWYLRIIPRLKVLGGFELATGLIVNSADPAQLARKIKG</sequence>
<dbReference type="InterPro" id="IPR053177">
    <property type="entry name" value="ADP-glucose_phosphorylase"/>
</dbReference>
<dbReference type="PANTHER" id="PTHR42763:SF2">
    <property type="entry name" value="ADP-GLUCOSE PHOSPHORYLASE"/>
    <property type="match status" value="1"/>
</dbReference>
<dbReference type="STRING" id="1802603.A3F35_01145"/>
<dbReference type="AlphaFoldDB" id="A0A1G1WNI2"/>
<dbReference type="EMBL" id="MHCZ01000037">
    <property type="protein sequence ID" value="OGY29296.1"/>
    <property type="molecule type" value="Genomic_DNA"/>
</dbReference>
<dbReference type="Proteomes" id="UP000178068">
    <property type="component" value="Unassembled WGS sequence"/>
</dbReference>
<gene>
    <name evidence="1" type="ORF">A3F35_01145</name>
</gene>
<evidence type="ECO:0000313" key="2">
    <source>
        <dbReference type="Proteomes" id="UP000178068"/>
    </source>
</evidence>
<organism evidence="1 2">
    <name type="scientific">Candidatus Woykebacteria bacterium RIFCSPHIGHO2_12_FULL_45_10</name>
    <dbReference type="NCBI Taxonomy" id="1802603"/>
    <lineage>
        <taxon>Bacteria</taxon>
        <taxon>Candidatus Woykeibacteriota</taxon>
    </lineage>
</organism>
<evidence type="ECO:0000313" key="1">
    <source>
        <dbReference type="EMBL" id="OGY29296.1"/>
    </source>
</evidence>
<dbReference type="SUPFAM" id="SSF54197">
    <property type="entry name" value="HIT-like"/>
    <property type="match status" value="2"/>
</dbReference>
<proteinExistence type="predicted"/>
<reference evidence="1 2" key="1">
    <citation type="journal article" date="2016" name="Nat. Commun.">
        <title>Thousands of microbial genomes shed light on interconnected biogeochemical processes in an aquifer system.</title>
        <authorList>
            <person name="Anantharaman K."/>
            <person name="Brown C.T."/>
            <person name="Hug L.A."/>
            <person name="Sharon I."/>
            <person name="Castelle C.J."/>
            <person name="Probst A.J."/>
            <person name="Thomas B.C."/>
            <person name="Singh A."/>
            <person name="Wilkins M.J."/>
            <person name="Karaoz U."/>
            <person name="Brodie E.L."/>
            <person name="Williams K.H."/>
            <person name="Hubbard S.S."/>
            <person name="Banfield J.F."/>
        </authorList>
    </citation>
    <scope>NUCLEOTIDE SEQUENCE [LARGE SCALE GENOMIC DNA]</scope>
</reference>
<dbReference type="PANTHER" id="PTHR42763">
    <property type="entry name" value="ADP-GLUCOSE PHOSPHORYLASE"/>
    <property type="match status" value="1"/>
</dbReference>
<dbReference type="InterPro" id="IPR036265">
    <property type="entry name" value="HIT-like_sf"/>
</dbReference>
<name>A0A1G1WNI2_9BACT</name>
<protein>
    <submittedName>
        <fullName evidence="1">Uncharacterized protein</fullName>
    </submittedName>
</protein>
<accession>A0A1G1WNI2</accession>